<comment type="caution">
    <text evidence="1">The sequence shown here is derived from an EMBL/GenBank/DDBJ whole genome shotgun (WGS) entry which is preliminary data.</text>
</comment>
<evidence type="ECO:0000313" key="1">
    <source>
        <dbReference type="EMBL" id="MFL0162269.1"/>
    </source>
</evidence>
<name>A0ABW8RU53_9BACT</name>
<evidence type="ECO:0000313" key="2">
    <source>
        <dbReference type="Proteomes" id="UP001623558"/>
    </source>
</evidence>
<organism evidence="1 2">
    <name type="scientific">Aquirufa salirivi</name>
    <dbReference type="NCBI Taxonomy" id="3104729"/>
    <lineage>
        <taxon>Bacteria</taxon>
        <taxon>Pseudomonadati</taxon>
        <taxon>Bacteroidota</taxon>
        <taxon>Cytophagia</taxon>
        <taxon>Cytophagales</taxon>
        <taxon>Flectobacillaceae</taxon>
        <taxon>Aquirufa</taxon>
    </lineage>
</organism>
<sequence>MNRFITTILLGIWCVFFSFQVKSQTSNFRFKLVDGSNGKRIEQGIITYEDTLGNFVKFTKIDSSMLYDQVPNTTLKLSINAFDYHTYTEVISFPIHELKYFFLKKDTSYLLSEVIVRPKNYNYLPDTVSMKVKDLRLSSDIKIEDVLKRFPGIKVDENGKITYRNKPVETVLLDGENLMESNYALAIKNIKVDEIDEIEAYDHFSENSIIAELGSSQLTALNLKFARKFSYTQSGRVNVGIVENQLTGYNLQSNSIINTKYVKTFALLSTNNFGDNLSSINYLDYRDVSPLYENVPHFPLNYGGIFPNIGKLKSNRNKQFSGNLNNIFKLHSKLTLKSFTNFLSDDFSNKQSNQTTINLPENSFQISDDFNYQTLPKKWGQSVNLKYQPAHNLIIEGKYYLNDGRINYVTNQVINTDVGFNSQQKSDIKDYYLETLSTLKVGHNSAIQLFFQHLSSRNGLNLFMNYLHPINQSINQYLNQTYLESKFTGKWVKVWIPKKLIAETWFQSLTLEQELNNQGKKSSDFIEYRNTIHQEFKGNIRGWQYSAKVDNVQLNVDNNGLKETRRIWNMEYGLNSRMFKQNFLLNYSKFINPSYRNYFIHDTLFLDSRNKRIDSIQMGIPFLEKWNAIISNNQLNKFSYQFSFTKINYQGGFITNNHLSNLFSIQKYQWQNLSTEQEQFNGEVACYIKEIAVNFKLVGMHSILNFANFVNNVDLRNNKSISNELTFSAKSGYLKSFNFYEAFTIENSMFENQFSSFRNTVYKNVLQFSVTTPRIFSYLQINSFQFYQGDAFLHFINASVDIKSKKPNLIYTLSMDNLLDIRNRTIVSINDFSRTEYKNYLVGRLIKLGVQFSL</sequence>
<evidence type="ECO:0008006" key="3">
    <source>
        <dbReference type="Google" id="ProtNLM"/>
    </source>
</evidence>
<dbReference type="RefSeq" id="WP_406751084.1">
    <property type="nucleotide sequence ID" value="NZ_JBEWZH010000004.1"/>
</dbReference>
<dbReference type="EMBL" id="JBEWZH010000004">
    <property type="protein sequence ID" value="MFL0162269.1"/>
    <property type="molecule type" value="Genomic_DNA"/>
</dbReference>
<dbReference type="Proteomes" id="UP001623558">
    <property type="component" value="Unassembled WGS sequence"/>
</dbReference>
<gene>
    <name evidence="1" type="ORF">U0R11_07675</name>
</gene>
<accession>A0ABW8RU53</accession>
<protein>
    <recommendedName>
        <fullName evidence="3">Outer membrane protein beta-barrel domain-containing protein</fullName>
    </recommendedName>
</protein>
<reference evidence="1 2" key="1">
    <citation type="submission" date="2024-07" db="EMBL/GenBank/DDBJ databases">
        <authorList>
            <person name="Pitt A."/>
            <person name="Hahn M.W."/>
        </authorList>
    </citation>
    <scope>NUCLEOTIDE SEQUENCE [LARGE SCALE GENOMIC DNA]</scope>
    <source>
        <strain evidence="1 2">1-SAACH-A3</strain>
    </source>
</reference>
<proteinExistence type="predicted"/>
<keyword evidence="2" id="KW-1185">Reference proteome</keyword>